<keyword evidence="1" id="KW-0472">Membrane</keyword>
<gene>
    <name evidence="2" type="ORF">H8718_17865</name>
</gene>
<accession>A0A926IAY3</accession>
<evidence type="ECO:0000256" key="1">
    <source>
        <dbReference type="SAM" id="Phobius"/>
    </source>
</evidence>
<evidence type="ECO:0000313" key="3">
    <source>
        <dbReference type="Proteomes" id="UP000655830"/>
    </source>
</evidence>
<evidence type="ECO:0000313" key="2">
    <source>
        <dbReference type="EMBL" id="MBC8581360.1"/>
    </source>
</evidence>
<proteinExistence type="predicted"/>
<sequence length="62" mass="7261">MEEIDKKIAVLESKIKRQRITLSIFTVAVFFSTITSFSLRMKFDRLLDLLEEVVRLTTLLVN</sequence>
<keyword evidence="1" id="KW-0812">Transmembrane</keyword>
<dbReference type="Proteomes" id="UP000655830">
    <property type="component" value="Unassembled WGS sequence"/>
</dbReference>
<organism evidence="2 3">
    <name type="scientific">Zhenhengia yiwuensis</name>
    <dbReference type="NCBI Taxonomy" id="2763666"/>
    <lineage>
        <taxon>Bacteria</taxon>
        <taxon>Bacillati</taxon>
        <taxon>Bacillota</taxon>
        <taxon>Clostridia</taxon>
        <taxon>Lachnospirales</taxon>
        <taxon>Lachnospiraceae</taxon>
        <taxon>Zhenhengia</taxon>
    </lineage>
</organism>
<feature type="transmembrane region" description="Helical" evidence="1">
    <location>
        <begin position="20"/>
        <end position="39"/>
    </location>
</feature>
<name>A0A926IAY3_9FIRM</name>
<keyword evidence="1" id="KW-1133">Transmembrane helix</keyword>
<keyword evidence="3" id="KW-1185">Reference proteome</keyword>
<dbReference type="EMBL" id="JACRSY010000047">
    <property type="protein sequence ID" value="MBC8581360.1"/>
    <property type="molecule type" value="Genomic_DNA"/>
</dbReference>
<protein>
    <submittedName>
        <fullName evidence="2">Uncharacterized protein</fullName>
    </submittedName>
</protein>
<dbReference type="RefSeq" id="WP_249334245.1">
    <property type="nucleotide sequence ID" value="NZ_JACRSY010000047.1"/>
</dbReference>
<dbReference type="AlphaFoldDB" id="A0A926IAY3"/>
<comment type="caution">
    <text evidence="2">The sequence shown here is derived from an EMBL/GenBank/DDBJ whole genome shotgun (WGS) entry which is preliminary data.</text>
</comment>
<reference evidence="2" key="1">
    <citation type="submission" date="2020-08" db="EMBL/GenBank/DDBJ databases">
        <title>Genome public.</title>
        <authorList>
            <person name="Liu C."/>
            <person name="Sun Q."/>
        </authorList>
    </citation>
    <scope>NUCLEOTIDE SEQUENCE</scope>
    <source>
        <strain evidence="2">NSJ-12</strain>
    </source>
</reference>